<feature type="transmembrane region" description="Helical" evidence="2">
    <location>
        <begin position="148"/>
        <end position="166"/>
    </location>
</feature>
<feature type="region of interest" description="Disordered" evidence="1">
    <location>
        <begin position="63"/>
        <end position="82"/>
    </location>
</feature>
<dbReference type="RefSeq" id="WP_271221525.1">
    <property type="nucleotide sequence ID" value="NZ_BAAAVD010000035.1"/>
</dbReference>
<evidence type="ECO:0000313" key="3">
    <source>
        <dbReference type="EMBL" id="GLK13231.1"/>
    </source>
</evidence>
<dbReference type="Proteomes" id="UP001143474">
    <property type="component" value="Unassembled WGS sequence"/>
</dbReference>
<gene>
    <name evidence="3" type="ORF">GCM10017600_66420</name>
</gene>
<keyword evidence="2" id="KW-1133">Transmembrane helix</keyword>
<evidence type="ECO:0000256" key="1">
    <source>
        <dbReference type="SAM" id="MobiDB-lite"/>
    </source>
</evidence>
<dbReference type="AlphaFoldDB" id="A0A9W6I715"/>
<name>A0A9W6I715_9ACTN</name>
<feature type="region of interest" description="Disordered" evidence="1">
    <location>
        <begin position="495"/>
        <end position="539"/>
    </location>
</feature>
<proteinExistence type="predicted"/>
<keyword evidence="2" id="KW-0812">Transmembrane</keyword>
<reference evidence="3" key="2">
    <citation type="submission" date="2023-01" db="EMBL/GenBank/DDBJ databases">
        <authorList>
            <person name="Sun Q."/>
            <person name="Evtushenko L."/>
        </authorList>
    </citation>
    <scope>NUCLEOTIDE SEQUENCE</scope>
    <source>
        <strain evidence="3">VKM Ac-2007</strain>
    </source>
</reference>
<dbReference type="EMBL" id="BSEV01000021">
    <property type="protein sequence ID" value="GLK13231.1"/>
    <property type="molecule type" value="Genomic_DNA"/>
</dbReference>
<protein>
    <submittedName>
        <fullName evidence="3">Uncharacterized protein</fullName>
    </submittedName>
</protein>
<sequence>MSVTDQELVTELRELADHPHLTARQDQLRDLADAITDPDKAGRWCEIDLFDAFSPDDTILVDGEPAKLSSQNPSSQKKPRRRRRLGAAVGPALVFVPIFITWLGLMMATGAYGDVLDADGLDAARRPFLEMWQRGFDGRLPDFFKFDNIALCTLAAIFCLIFWTVFENVTKNGREEAAERDLAALRVRLRGALTQASLVLGGVRLSSPARFGTELSKTAADIGSVGAMARKVHTELVEALTLTLDATRKTTDALTTSAIDVRDGVELLGKQLATINSTCDDLTGVVARASAMIDNAGSRTGQAVTKAGNQLSTTISQTTLDMRRAFNDELVRSVRSVQGTVSGLDTRIDKLVDATMSIGYAVDRAAVSIDAVGSTTEKAVDLLGERVTDTLVGAAEDFRRTFGNTSGEIREALGDWSATAGAHASRIERASDASGRTITLLEQTRDTLDRLPSTLGGVLAELPTRGGGLADGEVTDLKQAIVRLQLAVDRAASTFEASPRDTAQPGQSGLAQPGPGHSGHSGQEDGHGNGQAARQRTSR</sequence>
<feature type="transmembrane region" description="Helical" evidence="2">
    <location>
        <begin position="85"/>
        <end position="105"/>
    </location>
</feature>
<keyword evidence="2" id="KW-0472">Membrane</keyword>
<evidence type="ECO:0000256" key="2">
    <source>
        <dbReference type="SAM" id="Phobius"/>
    </source>
</evidence>
<organism evidence="3 4">
    <name type="scientific">Streptosporangium carneum</name>
    <dbReference type="NCBI Taxonomy" id="47481"/>
    <lineage>
        <taxon>Bacteria</taxon>
        <taxon>Bacillati</taxon>
        <taxon>Actinomycetota</taxon>
        <taxon>Actinomycetes</taxon>
        <taxon>Streptosporangiales</taxon>
        <taxon>Streptosporangiaceae</taxon>
        <taxon>Streptosporangium</taxon>
    </lineage>
</organism>
<evidence type="ECO:0000313" key="4">
    <source>
        <dbReference type="Proteomes" id="UP001143474"/>
    </source>
</evidence>
<keyword evidence="4" id="KW-1185">Reference proteome</keyword>
<accession>A0A9W6I715</accession>
<reference evidence="3" key="1">
    <citation type="journal article" date="2014" name="Int. J. Syst. Evol. Microbiol.">
        <title>Complete genome sequence of Corynebacterium casei LMG S-19264T (=DSM 44701T), isolated from a smear-ripened cheese.</title>
        <authorList>
            <consortium name="US DOE Joint Genome Institute (JGI-PGF)"/>
            <person name="Walter F."/>
            <person name="Albersmeier A."/>
            <person name="Kalinowski J."/>
            <person name="Ruckert C."/>
        </authorList>
    </citation>
    <scope>NUCLEOTIDE SEQUENCE</scope>
    <source>
        <strain evidence="3">VKM Ac-2007</strain>
    </source>
</reference>
<comment type="caution">
    <text evidence="3">The sequence shown here is derived from an EMBL/GenBank/DDBJ whole genome shotgun (WGS) entry which is preliminary data.</text>
</comment>